<dbReference type="PROSITE" id="PS50851">
    <property type="entry name" value="CHEW"/>
    <property type="match status" value="1"/>
</dbReference>
<keyword evidence="3" id="KW-1185">Reference proteome</keyword>
<name>A0AAW9QYP2_9CHRO</name>
<dbReference type="Proteomes" id="UP001328733">
    <property type="component" value="Unassembled WGS sequence"/>
</dbReference>
<dbReference type="Gene3D" id="2.30.30.40">
    <property type="entry name" value="SH3 Domains"/>
    <property type="match status" value="1"/>
</dbReference>
<dbReference type="SMART" id="SM00260">
    <property type="entry name" value="CheW"/>
    <property type="match status" value="1"/>
</dbReference>
<proteinExistence type="predicted"/>
<sequence>MSNPTTNYQNPLQVVQNDRAIKLLQFAVGNLQLALPVESVRKVIRHLPVYGSGLSSFGIVHVENTEITVVDLYRKLFKTERSSAPDRQGYLILAKNATGETIGIWVAETPTLLDITLSRLRVLPESYRRSDTLSIASHVTVIDRADASMTVFLLDIDRLLEGA</sequence>
<comment type="caution">
    <text evidence="2">The sequence shown here is derived from an EMBL/GenBank/DDBJ whole genome shotgun (WGS) entry which is preliminary data.</text>
</comment>
<evidence type="ECO:0000313" key="2">
    <source>
        <dbReference type="EMBL" id="MEG3440411.1"/>
    </source>
</evidence>
<dbReference type="InterPro" id="IPR002545">
    <property type="entry name" value="CheW-lke_dom"/>
</dbReference>
<protein>
    <submittedName>
        <fullName evidence="2">Chemotaxis protein CheW</fullName>
    </submittedName>
</protein>
<dbReference type="AlphaFoldDB" id="A0AAW9QYP2"/>
<evidence type="ECO:0000259" key="1">
    <source>
        <dbReference type="PROSITE" id="PS50851"/>
    </source>
</evidence>
<dbReference type="SUPFAM" id="SSF50341">
    <property type="entry name" value="CheW-like"/>
    <property type="match status" value="1"/>
</dbReference>
<dbReference type="EMBL" id="JBAFSM010000102">
    <property type="protein sequence ID" value="MEG3440411.1"/>
    <property type="molecule type" value="Genomic_DNA"/>
</dbReference>
<gene>
    <name evidence="2" type="ORF">V0288_25010</name>
</gene>
<feature type="domain" description="CheW-like" evidence="1">
    <location>
        <begin position="20"/>
        <end position="163"/>
    </location>
</feature>
<dbReference type="RefSeq" id="WP_332867882.1">
    <property type="nucleotide sequence ID" value="NZ_JBAFSM010000102.1"/>
</dbReference>
<organism evidence="2 3">
    <name type="scientific">Pannus brasiliensis CCIBt3594</name>
    <dbReference type="NCBI Taxonomy" id="1427578"/>
    <lineage>
        <taxon>Bacteria</taxon>
        <taxon>Bacillati</taxon>
        <taxon>Cyanobacteriota</taxon>
        <taxon>Cyanophyceae</taxon>
        <taxon>Oscillatoriophycideae</taxon>
        <taxon>Chroococcales</taxon>
        <taxon>Microcystaceae</taxon>
        <taxon>Pannus</taxon>
    </lineage>
</organism>
<dbReference type="GO" id="GO:0006935">
    <property type="term" value="P:chemotaxis"/>
    <property type="evidence" value="ECO:0007669"/>
    <property type="project" value="InterPro"/>
</dbReference>
<dbReference type="InterPro" id="IPR036061">
    <property type="entry name" value="CheW-like_dom_sf"/>
</dbReference>
<dbReference type="Gene3D" id="2.40.50.180">
    <property type="entry name" value="CheA-289, Domain 4"/>
    <property type="match status" value="1"/>
</dbReference>
<reference evidence="2 3" key="1">
    <citation type="submission" date="2024-01" db="EMBL/GenBank/DDBJ databases">
        <title>Genomic insights into the taxonomy and metabolism of the cyanobacterium Pannus brasiliensis CCIBt3594.</title>
        <authorList>
            <person name="Machado M."/>
            <person name="Botero N.B."/>
            <person name="Andreote A.P.D."/>
            <person name="Feitosa A.M.T."/>
            <person name="Popin R."/>
            <person name="Sivonen K."/>
            <person name="Fiore M.F."/>
        </authorList>
    </citation>
    <scope>NUCLEOTIDE SEQUENCE [LARGE SCALE GENOMIC DNA]</scope>
    <source>
        <strain evidence="2 3">CCIBt3594</strain>
    </source>
</reference>
<dbReference type="Pfam" id="PF01584">
    <property type="entry name" value="CheW"/>
    <property type="match status" value="1"/>
</dbReference>
<accession>A0AAW9QYP2</accession>
<evidence type="ECO:0000313" key="3">
    <source>
        <dbReference type="Proteomes" id="UP001328733"/>
    </source>
</evidence>
<dbReference type="GO" id="GO:0007165">
    <property type="term" value="P:signal transduction"/>
    <property type="evidence" value="ECO:0007669"/>
    <property type="project" value="InterPro"/>
</dbReference>